<dbReference type="CDD" id="cd00567">
    <property type="entry name" value="ACAD"/>
    <property type="match status" value="1"/>
</dbReference>
<dbReference type="PANTHER" id="PTHR43884:SF40">
    <property type="entry name" value="ACYL-COA DEHYDROGENASE"/>
    <property type="match status" value="1"/>
</dbReference>
<comment type="cofactor">
    <cofactor evidence="1 5">
        <name>FAD</name>
        <dbReference type="ChEBI" id="CHEBI:57692"/>
    </cofactor>
</comment>
<reference evidence="9 10" key="1">
    <citation type="submission" date="2019-07" db="EMBL/GenBank/DDBJ databases">
        <title>Draft genome sequence of Brevibacterium aurantiacum XU54 isolated from Xinjiang China.</title>
        <authorList>
            <person name="Xu X."/>
        </authorList>
    </citation>
    <scope>NUCLEOTIDE SEQUENCE [LARGE SCALE GENOMIC DNA]</scope>
    <source>
        <strain evidence="9 10">XU54</strain>
    </source>
</reference>
<dbReference type="Pfam" id="PF02770">
    <property type="entry name" value="Acyl-CoA_dh_M"/>
    <property type="match status" value="1"/>
</dbReference>
<proteinExistence type="inferred from homology"/>
<keyword evidence="3 5" id="KW-0285">Flavoprotein</keyword>
<comment type="caution">
    <text evidence="9">The sequence shown here is derived from an EMBL/GenBank/DDBJ whole genome shotgun (WGS) entry which is preliminary data.</text>
</comment>
<evidence type="ECO:0000256" key="1">
    <source>
        <dbReference type="ARBA" id="ARBA00001974"/>
    </source>
</evidence>
<dbReference type="Proteomes" id="UP000316406">
    <property type="component" value="Unassembled WGS sequence"/>
</dbReference>
<dbReference type="InterPro" id="IPR009075">
    <property type="entry name" value="AcylCo_DH/oxidase_C"/>
</dbReference>
<gene>
    <name evidence="9" type="ORF">FO013_16555</name>
</gene>
<evidence type="ECO:0000256" key="5">
    <source>
        <dbReference type="RuleBase" id="RU362125"/>
    </source>
</evidence>
<dbReference type="GO" id="GO:0050660">
    <property type="term" value="F:flavin adenine dinucleotide binding"/>
    <property type="evidence" value="ECO:0007669"/>
    <property type="project" value="InterPro"/>
</dbReference>
<evidence type="ECO:0000259" key="8">
    <source>
        <dbReference type="Pfam" id="PF02771"/>
    </source>
</evidence>
<dbReference type="EMBL" id="VLTK01000010">
    <property type="protein sequence ID" value="TSI13922.1"/>
    <property type="molecule type" value="Genomic_DNA"/>
</dbReference>
<evidence type="ECO:0000313" key="10">
    <source>
        <dbReference type="Proteomes" id="UP000316406"/>
    </source>
</evidence>
<dbReference type="InterPro" id="IPR036250">
    <property type="entry name" value="AcylCo_DH-like_C"/>
</dbReference>
<dbReference type="Gene3D" id="1.20.140.10">
    <property type="entry name" value="Butyryl-CoA Dehydrogenase, subunit A, domain 3"/>
    <property type="match status" value="1"/>
</dbReference>
<accession>A0A556C8Z1</accession>
<dbReference type="Pfam" id="PF00441">
    <property type="entry name" value="Acyl-CoA_dh_1"/>
    <property type="match status" value="1"/>
</dbReference>
<evidence type="ECO:0000256" key="4">
    <source>
        <dbReference type="ARBA" id="ARBA00022827"/>
    </source>
</evidence>
<dbReference type="SUPFAM" id="SSF47203">
    <property type="entry name" value="Acyl-CoA dehydrogenase C-terminal domain-like"/>
    <property type="match status" value="1"/>
</dbReference>
<dbReference type="AlphaFoldDB" id="A0A556C8Z1"/>
<dbReference type="PANTHER" id="PTHR43884">
    <property type="entry name" value="ACYL-COA DEHYDROGENASE"/>
    <property type="match status" value="1"/>
</dbReference>
<feature type="domain" description="Acyl-CoA oxidase/dehydrogenase middle" evidence="7">
    <location>
        <begin position="124"/>
        <end position="216"/>
    </location>
</feature>
<dbReference type="Pfam" id="PF02771">
    <property type="entry name" value="Acyl-CoA_dh_N"/>
    <property type="match status" value="1"/>
</dbReference>
<evidence type="ECO:0000259" key="7">
    <source>
        <dbReference type="Pfam" id="PF02770"/>
    </source>
</evidence>
<dbReference type="Gene3D" id="2.40.110.10">
    <property type="entry name" value="Butyryl-CoA Dehydrogenase, subunit A, domain 2"/>
    <property type="match status" value="1"/>
</dbReference>
<feature type="domain" description="Acyl-CoA dehydrogenase/oxidase N-terminal" evidence="8">
    <location>
        <begin position="14"/>
        <end position="120"/>
    </location>
</feature>
<evidence type="ECO:0000256" key="2">
    <source>
        <dbReference type="ARBA" id="ARBA00009347"/>
    </source>
</evidence>
<keyword evidence="5" id="KW-0560">Oxidoreductase</keyword>
<organism evidence="9 10">
    <name type="scientific">Brevibacterium aurantiacum</name>
    <dbReference type="NCBI Taxonomy" id="273384"/>
    <lineage>
        <taxon>Bacteria</taxon>
        <taxon>Bacillati</taxon>
        <taxon>Actinomycetota</taxon>
        <taxon>Actinomycetes</taxon>
        <taxon>Micrococcales</taxon>
        <taxon>Brevibacteriaceae</taxon>
        <taxon>Brevibacterium</taxon>
    </lineage>
</organism>
<dbReference type="Gene3D" id="1.10.540.10">
    <property type="entry name" value="Acyl-CoA dehydrogenase/oxidase, N-terminal domain"/>
    <property type="match status" value="1"/>
</dbReference>
<comment type="similarity">
    <text evidence="2 5">Belongs to the acyl-CoA dehydrogenase family.</text>
</comment>
<dbReference type="InterPro" id="IPR013786">
    <property type="entry name" value="AcylCoA_DH/ox_N"/>
</dbReference>
<dbReference type="InterPro" id="IPR037069">
    <property type="entry name" value="AcylCoA_DH/ox_N_sf"/>
</dbReference>
<dbReference type="InterPro" id="IPR006091">
    <property type="entry name" value="Acyl-CoA_Oxase/DH_mid-dom"/>
</dbReference>
<dbReference type="OrthoDB" id="2769798at2"/>
<protein>
    <submittedName>
        <fullName evidence="9">Acyl-CoA dehydrogenase</fullName>
    </submittedName>
</protein>
<dbReference type="RefSeq" id="WP_143923657.1">
    <property type="nucleotide sequence ID" value="NZ_VLTK01000010.1"/>
</dbReference>
<dbReference type="GO" id="GO:0003995">
    <property type="term" value="F:acyl-CoA dehydrogenase activity"/>
    <property type="evidence" value="ECO:0007669"/>
    <property type="project" value="InterPro"/>
</dbReference>
<dbReference type="SUPFAM" id="SSF56645">
    <property type="entry name" value="Acyl-CoA dehydrogenase NM domain-like"/>
    <property type="match status" value="1"/>
</dbReference>
<keyword evidence="4 5" id="KW-0274">FAD</keyword>
<evidence type="ECO:0000259" key="6">
    <source>
        <dbReference type="Pfam" id="PF00441"/>
    </source>
</evidence>
<dbReference type="PIRSF" id="PIRSF016578">
    <property type="entry name" value="HsaA"/>
    <property type="match status" value="1"/>
</dbReference>
<dbReference type="InterPro" id="IPR006089">
    <property type="entry name" value="Acyl-CoA_DH_CS"/>
</dbReference>
<dbReference type="InterPro" id="IPR046373">
    <property type="entry name" value="Acyl-CoA_Oxase/DH_mid-dom_sf"/>
</dbReference>
<dbReference type="PROSITE" id="PS00072">
    <property type="entry name" value="ACYL_COA_DH_1"/>
    <property type="match status" value="1"/>
</dbReference>
<evidence type="ECO:0000256" key="3">
    <source>
        <dbReference type="ARBA" id="ARBA00022630"/>
    </source>
</evidence>
<keyword evidence="10" id="KW-1185">Reference proteome</keyword>
<name>A0A556C8Z1_BREAU</name>
<dbReference type="InterPro" id="IPR009100">
    <property type="entry name" value="AcylCoA_DH/oxidase_NM_dom_sf"/>
</dbReference>
<sequence>MIDPAIKELNFSEYLEQVAAFTSEVLIPGEAEMVRTGAVPERIVEDMKSLGLFGISIPRELGGLAWSMEEQVKLTLEFTRASAVYRSRFSTVIGLCSQGLNEFGTQEQREKWLPAMAGGDTVTAFGLTEPEAGSDAKALGTHARKTADGWVLNGGKRYITNAAWADQLFIFANTDEAEDPSCFIVDRLSEGVTTRAADMMNGHETGPVAEIELNEVAVPADALVGDAEGTGMKMALRGINHARMHVAATAVAQATRMLEETVAHVSQRAQFGAPLADLGVVQNTLGECFAQLEAGRALTLESARTFDEGIIARHRISAAKLYCTEMASRVADECVQLLGGEGIVGPHPVPRMWRDVRGLRIYEGSSPIHRRNLGRAMIKQMAKYETLPDSYRVK</sequence>
<feature type="domain" description="Acyl-CoA dehydrogenase/oxidase C-terminal" evidence="6">
    <location>
        <begin position="229"/>
        <end position="377"/>
    </location>
</feature>
<evidence type="ECO:0000313" key="9">
    <source>
        <dbReference type="EMBL" id="TSI13922.1"/>
    </source>
</evidence>